<accession>A0ABQ5XYH6</accession>
<proteinExistence type="predicted"/>
<keyword evidence="3" id="KW-1185">Reference proteome</keyword>
<reference evidence="3" key="1">
    <citation type="journal article" date="2019" name="Int. J. Syst. Evol. Microbiol.">
        <title>The Global Catalogue of Microorganisms (GCM) 10K type strain sequencing project: providing services to taxonomists for standard genome sequencing and annotation.</title>
        <authorList>
            <consortium name="The Broad Institute Genomics Platform"/>
            <consortium name="The Broad Institute Genome Sequencing Center for Infectious Disease"/>
            <person name="Wu L."/>
            <person name="Ma J."/>
        </authorList>
    </citation>
    <scope>NUCLEOTIDE SEQUENCE [LARGE SCALE GENOMIC DNA]</scope>
    <source>
        <strain evidence="3">NBRC 111980</strain>
    </source>
</reference>
<comment type="caution">
    <text evidence="2">The sequence shown here is derived from an EMBL/GenBank/DDBJ whole genome shotgun (WGS) entry which is preliminary data.</text>
</comment>
<evidence type="ECO:0000313" key="2">
    <source>
        <dbReference type="EMBL" id="GLQ95149.1"/>
    </source>
</evidence>
<gene>
    <name evidence="2" type="ORF">GCM10007901_41040</name>
</gene>
<evidence type="ECO:0008006" key="4">
    <source>
        <dbReference type="Google" id="ProtNLM"/>
    </source>
</evidence>
<dbReference type="PROSITE" id="PS51257">
    <property type="entry name" value="PROKAR_LIPOPROTEIN"/>
    <property type="match status" value="1"/>
</dbReference>
<dbReference type="EMBL" id="BSOB01000057">
    <property type="protein sequence ID" value="GLQ95149.1"/>
    <property type="molecule type" value="Genomic_DNA"/>
</dbReference>
<protein>
    <recommendedName>
        <fullName evidence="4">Lipoprotein</fullName>
    </recommendedName>
</protein>
<evidence type="ECO:0000256" key="1">
    <source>
        <dbReference type="SAM" id="SignalP"/>
    </source>
</evidence>
<feature type="chain" id="PRO_5046259955" description="Lipoprotein" evidence="1">
    <location>
        <begin position="25"/>
        <end position="153"/>
    </location>
</feature>
<evidence type="ECO:0000313" key="3">
    <source>
        <dbReference type="Proteomes" id="UP001156670"/>
    </source>
</evidence>
<dbReference type="Proteomes" id="UP001156670">
    <property type="component" value="Unassembled WGS sequence"/>
</dbReference>
<name>A0ABQ5XYH6_9GAMM</name>
<organism evidence="2 3">
    <name type="scientific">Dyella acidisoli</name>
    <dbReference type="NCBI Taxonomy" id="1867834"/>
    <lineage>
        <taxon>Bacteria</taxon>
        <taxon>Pseudomonadati</taxon>
        <taxon>Pseudomonadota</taxon>
        <taxon>Gammaproteobacteria</taxon>
        <taxon>Lysobacterales</taxon>
        <taxon>Rhodanobacteraceae</taxon>
        <taxon>Dyella</taxon>
    </lineage>
</organism>
<feature type="signal peptide" evidence="1">
    <location>
        <begin position="1"/>
        <end position="24"/>
    </location>
</feature>
<sequence>MRKIIALFTIASLLALAGCSTVPADRVFSGRIYNLATGEVIPFTTHTNRDGKSIVTAGPTASGETFTGEAQSIQNAVQTSTYGSAVASNPGETFSTYVSSSSYSISRPGYQNGAGILVGTKGTVIDVVYQVTYAGTGEGEGKDNKGNHYRLML</sequence>
<keyword evidence="1" id="KW-0732">Signal</keyword>
<dbReference type="RefSeq" id="WP_284322832.1">
    <property type="nucleotide sequence ID" value="NZ_BSOB01000057.1"/>
</dbReference>